<protein>
    <recommendedName>
        <fullName evidence="10">intramembrane prenyl-peptidase Rce1</fullName>
        <ecNumber evidence="10">3.4.26.1</ecNumber>
    </recommendedName>
</protein>
<keyword evidence="3" id="KW-0645">Protease</keyword>
<dbReference type="Proteomes" id="UP000094043">
    <property type="component" value="Chromosome 7"/>
</dbReference>
<evidence type="ECO:0000256" key="12">
    <source>
        <dbReference type="SAM" id="Phobius"/>
    </source>
</evidence>
<dbReference type="Pfam" id="PF02517">
    <property type="entry name" value="Rce1-like"/>
    <property type="match status" value="1"/>
</dbReference>
<feature type="transmembrane region" description="Helical" evidence="12">
    <location>
        <begin position="155"/>
        <end position="175"/>
    </location>
</feature>
<dbReference type="RefSeq" id="XP_066070824.1">
    <property type="nucleotide sequence ID" value="XM_066214727.1"/>
</dbReference>
<dbReference type="GO" id="GO:0005789">
    <property type="term" value="C:endoplasmic reticulum membrane"/>
    <property type="evidence" value="ECO:0007669"/>
    <property type="project" value="UniProtKB-SubCell"/>
</dbReference>
<dbReference type="EMBL" id="CP143790">
    <property type="protein sequence ID" value="WVN90124.1"/>
    <property type="molecule type" value="Genomic_DNA"/>
</dbReference>
<dbReference type="InterPro" id="IPR003675">
    <property type="entry name" value="Rce1/LyrA-like_dom"/>
</dbReference>
<organism evidence="14 15">
    <name type="scientific">Cryptococcus depauperatus CBS 7841</name>
    <dbReference type="NCBI Taxonomy" id="1295531"/>
    <lineage>
        <taxon>Eukaryota</taxon>
        <taxon>Fungi</taxon>
        <taxon>Dikarya</taxon>
        <taxon>Basidiomycota</taxon>
        <taxon>Agaricomycotina</taxon>
        <taxon>Tremellomycetes</taxon>
        <taxon>Tremellales</taxon>
        <taxon>Cryptococcaceae</taxon>
        <taxon>Cryptococcus</taxon>
    </lineage>
</organism>
<keyword evidence="7 12" id="KW-1133">Transmembrane helix</keyword>
<keyword evidence="6" id="KW-0256">Endoplasmic reticulum</keyword>
<keyword evidence="4 12" id="KW-0812">Transmembrane</keyword>
<sequence length="346" mass="38321">MTGMDQRLGLSLPLASKIPTSYAHGLAFLFTSSYVGSLYLSQHLFASWGSPDHSPSQTPPTAEGFGEEKREPLPPISATDVDGSGIEGDGPRLGNRDHPLTIKRRMKAAAISTLLSIGGIYGVVKYLGNYTMMGAIEPTLKYLGLPSRFSPPERLSPYLLAPIIMLGPLYAMYLNNDIPFISWKRSGDTWFGMLRREWGLIEFRNYIVGPVTEELVFRSTILAAYLLDGFSLKSLVFGTPLWFGIAHAHHGFETYKRNGRTRAAAIRAVVASIFQLTYTTLFGWFASFLYLKTGSVMPPLTAHIYCNVMGIYLPTSAIRSNPHRVFLIWGAYLTGIVGFSYGLWVL</sequence>
<dbReference type="InterPro" id="IPR039731">
    <property type="entry name" value="Rce1"/>
</dbReference>
<evidence type="ECO:0000259" key="13">
    <source>
        <dbReference type="Pfam" id="PF02517"/>
    </source>
</evidence>
<reference evidence="14" key="3">
    <citation type="submission" date="2024-01" db="EMBL/GenBank/DDBJ databases">
        <authorList>
            <person name="Coelho M.A."/>
            <person name="David-Palma M."/>
            <person name="Shea T."/>
            <person name="Sun S."/>
            <person name="Cuomo C.A."/>
            <person name="Heitman J."/>
        </authorList>
    </citation>
    <scope>NUCLEOTIDE SEQUENCE</scope>
    <source>
        <strain evidence="14">CBS 7841</strain>
    </source>
</reference>
<evidence type="ECO:0000313" key="15">
    <source>
        <dbReference type="Proteomes" id="UP000094043"/>
    </source>
</evidence>
<comment type="catalytic activity">
    <reaction evidence="9">
        <text>Hydrolyzes the peptide bond -P2-(S-farnesyl or geranylgeranyl)C-P1'-P2'-P3'-COOH where P1' and P2' are amino acids with aliphatic sidechains and P3' is any C-terminal residue.</text>
        <dbReference type="EC" id="3.4.26.1"/>
    </reaction>
</comment>
<evidence type="ECO:0000256" key="7">
    <source>
        <dbReference type="ARBA" id="ARBA00022989"/>
    </source>
</evidence>
<gene>
    <name evidence="14" type="ORF">L203_105359</name>
</gene>
<dbReference type="GO" id="GO:0071586">
    <property type="term" value="P:CAAX-box protein processing"/>
    <property type="evidence" value="ECO:0007669"/>
    <property type="project" value="InterPro"/>
</dbReference>
<feature type="transmembrane region" description="Helical" evidence="12">
    <location>
        <begin position="325"/>
        <end position="344"/>
    </location>
</feature>
<evidence type="ECO:0000256" key="9">
    <source>
        <dbReference type="ARBA" id="ARBA00047280"/>
    </source>
</evidence>
<accession>A0AAJ8JXE9</accession>
<reference evidence="14" key="1">
    <citation type="submission" date="2016-06" db="EMBL/GenBank/DDBJ databases">
        <authorList>
            <person name="Cuomo C."/>
            <person name="Litvintseva A."/>
            <person name="Heitman J."/>
            <person name="Chen Y."/>
            <person name="Sun S."/>
            <person name="Springer D."/>
            <person name="Dromer F."/>
            <person name="Young S."/>
            <person name="Zeng Q."/>
            <person name="Chapman S."/>
            <person name="Gujja S."/>
            <person name="Saif S."/>
            <person name="Birren B."/>
        </authorList>
    </citation>
    <scope>NUCLEOTIDE SEQUENCE</scope>
    <source>
        <strain evidence="14">CBS 7841</strain>
    </source>
</reference>
<feature type="region of interest" description="Disordered" evidence="11">
    <location>
        <begin position="50"/>
        <end position="98"/>
    </location>
</feature>
<dbReference type="GeneID" id="91089568"/>
<evidence type="ECO:0000256" key="5">
    <source>
        <dbReference type="ARBA" id="ARBA00022801"/>
    </source>
</evidence>
<comment type="subcellular location">
    <subcellularLocation>
        <location evidence="1">Endoplasmic reticulum membrane</location>
        <topology evidence="1">Multi-pass membrane protein</topology>
    </subcellularLocation>
</comment>
<dbReference type="PANTHER" id="PTHR13046">
    <property type="entry name" value="PROTEASE U48 CAAX PRENYL PROTEASE RCE1"/>
    <property type="match status" value="1"/>
</dbReference>
<evidence type="ECO:0000256" key="6">
    <source>
        <dbReference type="ARBA" id="ARBA00022824"/>
    </source>
</evidence>
<feature type="domain" description="CAAX prenyl protease 2/Lysostaphin resistance protein A-like" evidence="13">
    <location>
        <begin position="203"/>
        <end position="309"/>
    </location>
</feature>
<dbReference type="KEGG" id="cdep:91089568"/>
<evidence type="ECO:0000313" key="14">
    <source>
        <dbReference type="EMBL" id="WVN90124.1"/>
    </source>
</evidence>
<dbReference type="EC" id="3.4.26.1" evidence="10"/>
<reference evidence="14" key="2">
    <citation type="journal article" date="2022" name="Elife">
        <title>Obligate sexual reproduction of a homothallic fungus closely related to the Cryptococcus pathogenic species complex.</title>
        <authorList>
            <person name="Passer A.R."/>
            <person name="Clancey S.A."/>
            <person name="Shea T."/>
            <person name="David-Palma M."/>
            <person name="Averette A.F."/>
            <person name="Boekhout T."/>
            <person name="Porcel B.M."/>
            <person name="Nowrousian M."/>
            <person name="Cuomo C.A."/>
            <person name="Sun S."/>
            <person name="Heitman J."/>
            <person name="Coelho M.A."/>
        </authorList>
    </citation>
    <scope>NUCLEOTIDE SEQUENCE</scope>
    <source>
        <strain evidence="14">CBS 7841</strain>
    </source>
</reference>
<feature type="transmembrane region" description="Helical" evidence="12">
    <location>
        <begin position="296"/>
        <end position="313"/>
    </location>
</feature>
<evidence type="ECO:0000256" key="2">
    <source>
        <dbReference type="ARBA" id="ARBA00006897"/>
    </source>
</evidence>
<dbReference type="AlphaFoldDB" id="A0AAJ8JXE9"/>
<evidence type="ECO:0000256" key="11">
    <source>
        <dbReference type="SAM" id="MobiDB-lite"/>
    </source>
</evidence>
<evidence type="ECO:0000256" key="3">
    <source>
        <dbReference type="ARBA" id="ARBA00022670"/>
    </source>
</evidence>
<name>A0AAJ8JXE9_9TREE</name>
<dbReference type="GO" id="GO:0004222">
    <property type="term" value="F:metalloendopeptidase activity"/>
    <property type="evidence" value="ECO:0007669"/>
    <property type="project" value="InterPro"/>
</dbReference>
<feature type="transmembrane region" description="Helical" evidence="12">
    <location>
        <begin position="106"/>
        <end position="124"/>
    </location>
</feature>
<keyword evidence="5" id="KW-0378">Hydrolase</keyword>
<comment type="similarity">
    <text evidence="2">Belongs to the peptidase U48 family.</text>
</comment>
<evidence type="ECO:0000256" key="1">
    <source>
        <dbReference type="ARBA" id="ARBA00004477"/>
    </source>
</evidence>
<keyword evidence="8 12" id="KW-0472">Membrane</keyword>
<evidence type="ECO:0000256" key="8">
    <source>
        <dbReference type="ARBA" id="ARBA00023136"/>
    </source>
</evidence>
<dbReference type="PANTHER" id="PTHR13046:SF0">
    <property type="entry name" value="CAAX PRENYL PROTEASE 2"/>
    <property type="match status" value="1"/>
</dbReference>
<proteinExistence type="inferred from homology"/>
<keyword evidence="15" id="KW-1185">Reference proteome</keyword>
<evidence type="ECO:0000256" key="10">
    <source>
        <dbReference type="ARBA" id="ARBA00049729"/>
    </source>
</evidence>
<evidence type="ECO:0000256" key="4">
    <source>
        <dbReference type="ARBA" id="ARBA00022692"/>
    </source>
</evidence>
<feature type="transmembrane region" description="Helical" evidence="12">
    <location>
        <begin position="264"/>
        <end position="290"/>
    </location>
</feature>